<dbReference type="GO" id="GO:0046872">
    <property type="term" value="F:metal ion binding"/>
    <property type="evidence" value="ECO:0007669"/>
    <property type="project" value="UniProtKB-KW"/>
</dbReference>
<dbReference type="PROSITE" id="PS51379">
    <property type="entry name" value="4FE4S_FER_2"/>
    <property type="match status" value="2"/>
</dbReference>
<keyword evidence="10" id="KW-0560">Oxidoreductase</keyword>
<evidence type="ECO:0000256" key="1">
    <source>
        <dbReference type="ARBA" id="ARBA00022448"/>
    </source>
</evidence>
<accession>A0A076F876</accession>
<dbReference type="Proteomes" id="UP000028486">
    <property type="component" value="Chromosome"/>
</dbReference>
<dbReference type="HOGENOM" id="CLU_066585_1_0_7"/>
<keyword evidence="8" id="KW-1133">Transmembrane helix</keyword>
<feature type="domain" description="4Fe-4S ferredoxin-type" evidence="9">
    <location>
        <begin position="226"/>
        <end position="256"/>
    </location>
</feature>
<evidence type="ECO:0000256" key="6">
    <source>
        <dbReference type="ARBA" id="ARBA00023004"/>
    </source>
</evidence>
<dbReference type="STRING" id="1244531.CIG2463D_0550"/>
<dbReference type="InterPro" id="IPR011886">
    <property type="entry name" value="NapH_MauN"/>
</dbReference>
<dbReference type="EC" id="1.7.99.4" evidence="10"/>
<protein>
    <submittedName>
        <fullName evidence="10">Menaquinol dehydrogenase NosGH, membrane component NosH</fullName>
        <ecNumber evidence="10">1.7.99.4</ecNumber>
    </submittedName>
</protein>
<dbReference type="PANTHER" id="PTHR30176">
    <property type="entry name" value="FERREDOXIN-TYPE PROTEIN NAPH"/>
    <property type="match status" value="1"/>
</dbReference>
<evidence type="ECO:0000256" key="2">
    <source>
        <dbReference type="ARBA" id="ARBA00022485"/>
    </source>
</evidence>
<keyword evidence="1" id="KW-0813">Transport</keyword>
<evidence type="ECO:0000313" key="10">
    <source>
        <dbReference type="EMBL" id="AII14415.1"/>
    </source>
</evidence>
<dbReference type="Gene3D" id="3.30.70.20">
    <property type="match status" value="1"/>
</dbReference>
<dbReference type="InterPro" id="IPR017896">
    <property type="entry name" value="4Fe4S_Fe-S-bd"/>
</dbReference>
<dbReference type="PANTHER" id="PTHR30176:SF3">
    <property type="entry name" value="FERREDOXIN-TYPE PROTEIN NAPH"/>
    <property type="match status" value="1"/>
</dbReference>
<dbReference type="Pfam" id="PF12801">
    <property type="entry name" value="Fer4_5"/>
    <property type="match status" value="2"/>
</dbReference>
<dbReference type="OrthoDB" id="9784262at2"/>
<evidence type="ECO:0000256" key="3">
    <source>
        <dbReference type="ARBA" id="ARBA00022723"/>
    </source>
</evidence>
<feature type="transmembrane region" description="Helical" evidence="8">
    <location>
        <begin position="34"/>
        <end position="53"/>
    </location>
</feature>
<keyword evidence="6" id="KW-0408">Iron</keyword>
<dbReference type="GO" id="GO:0016491">
    <property type="term" value="F:oxidoreductase activity"/>
    <property type="evidence" value="ECO:0007669"/>
    <property type="project" value="UniProtKB-KW"/>
</dbReference>
<keyword evidence="5" id="KW-0249">Electron transport</keyword>
<dbReference type="GO" id="GO:0005886">
    <property type="term" value="C:plasma membrane"/>
    <property type="evidence" value="ECO:0007669"/>
    <property type="project" value="TreeGrafter"/>
</dbReference>
<sequence length="298" mass="34307">MNKFEKRQTVANASFFSTFITTKENGKKVPSIRFYRYFTMILVHLLFVLSFVADVQVLEGDITGSRMIGFHLADPFITTEVVLAHHDFPVNLLIGSITILAFYVLFAGRAFCSWVCPYNFFAEFAERLNAKLIKAKIIKDREFDHRVKYIFLIAFWVLSFTSGYLVFEIVNVEGIISRFIIYGYSAAIWWVVLIFLGEVFFSRRFWCRYVCPIGTLYSLITKYRAIKISWNKEKCDHCGVCMDVCMVPKVLEMTKAKNKDASGDKFSVASGDCTLCGRCIDVCHQDALGYENRLKKLL</sequence>
<gene>
    <name evidence="10" type="primary">nosH</name>
    <name evidence="10" type="ORF">CIG1485E_0550</name>
</gene>
<feature type="transmembrane region" description="Helical" evidence="8">
    <location>
        <begin position="179"/>
        <end position="201"/>
    </location>
</feature>
<keyword evidence="8" id="KW-0812">Transmembrane</keyword>
<dbReference type="InterPro" id="IPR051684">
    <property type="entry name" value="Electron_Trans/Redox"/>
</dbReference>
<dbReference type="KEGG" id="caj:CIG1485E_0550"/>
<name>A0A076F876_9BACT</name>
<evidence type="ECO:0000259" key="9">
    <source>
        <dbReference type="PROSITE" id="PS51379"/>
    </source>
</evidence>
<evidence type="ECO:0000256" key="8">
    <source>
        <dbReference type="SAM" id="Phobius"/>
    </source>
</evidence>
<evidence type="ECO:0000256" key="7">
    <source>
        <dbReference type="ARBA" id="ARBA00023014"/>
    </source>
</evidence>
<evidence type="ECO:0000256" key="5">
    <source>
        <dbReference type="ARBA" id="ARBA00022982"/>
    </source>
</evidence>
<feature type="domain" description="4Fe-4S ferredoxin-type" evidence="9">
    <location>
        <begin position="264"/>
        <end position="293"/>
    </location>
</feature>
<evidence type="ECO:0000313" key="11">
    <source>
        <dbReference type="Proteomes" id="UP000028486"/>
    </source>
</evidence>
<dbReference type="AlphaFoldDB" id="A0A076F876"/>
<keyword evidence="4" id="KW-0677">Repeat</keyword>
<dbReference type="RefSeq" id="WP_038453462.1">
    <property type="nucleotide sequence ID" value="NZ_CP009043.1"/>
</dbReference>
<evidence type="ECO:0000256" key="4">
    <source>
        <dbReference type="ARBA" id="ARBA00022737"/>
    </source>
</evidence>
<keyword evidence="11" id="KW-1185">Reference proteome</keyword>
<keyword evidence="2" id="KW-0004">4Fe-4S</keyword>
<reference evidence="11" key="1">
    <citation type="journal article" date="2014" name="Genome Announc.">
        <title>Complete Genome Sequence of Campylobacter iguaniorum Strain 1485ET, Isolated from a Bearded Dragon (Pogona vitticeps).</title>
        <authorList>
            <person name="Gilbert M.J."/>
            <person name="Miller W.G."/>
            <person name="Yee E."/>
            <person name="Kik M."/>
            <person name="Wagenaar J.A."/>
            <person name="Duim B."/>
        </authorList>
    </citation>
    <scope>NUCLEOTIDE SEQUENCE [LARGE SCALE GENOMIC DNA]</scope>
    <source>
        <strain evidence="11">1485E</strain>
    </source>
</reference>
<dbReference type="NCBIfam" id="TIGR02163">
    <property type="entry name" value="napH"/>
    <property type="match status" value="1"/>
</dbReference>
<dbReference type="SUPFAM" id="SSF54862">
    <property type="entry name" value="4Fe-4S ferredoxins"/>
    <property type="match status" value="1"/>
</dbReference>
<dbReference type="EMBL" id="CP009043">
    <property type="protein sequence ID" value="AII14415.1"/>
    <property type="molecule type" value="Genomic_DNA"/>
</dbReference>
<keyword evidence="8" id="KW-0472">Membrane</keyword>
<feature type="transmembrane region" description="Helical" evidence="8">
    <location>
        <begin position="149"/>
        <end position="167"/>
    </location>
</feature>
<keyword evidence="3" id="KW-0479">Metal-binding</keyword>
<feature type="transmembrane region" description="Helical" evidence="8">
    <location>
        <begin position="88"/>
        <end position="106"/>
    </location>
</feature>
<proteinExistence type="predicted"/>
<dbReference type="GO" id="GO:0051539">
    <property type="term" value="F:4 iron, 4 sulfur cluster binding"/>
    <property type="evidence" value="ECO:0007669"/>
    <property type="project" value="UniProtKB-KW"/>
</dbReference>
<dbReference type="eggNOG" id="COG0348">
    <property type="taxonomic scope" value="Bacteria"/>
</dbReference>
<dbReference type="Pfam" id="PF12838">
    <property type="entry name" value="Fer4_7"/>
    <property type="match status" value="1"/>
</dbReference>
<keyword evidence="7" id="KW-0411">Iron-sulfur</keyword>
<organism evidence="10 11">
    <name type="scientific">Campylobacter iguaniorum</name>
    <dbReference type="NCBI Taxonomy" id="1244531"/>
    <lineage>
        <taxon>Bacteria</taxon>
        <taxon>Pseudomonadati</taxon>
        <taxon>Campylobacterota</taxon>
        <taxon>Epsilonproteobacteria</taxon>
        <taxon>Campylobacterales</taxon>
        <taxon>Campylobacteraceae</taxon>
        <taxon>Campylobacter</taxon>
    </lineage>
</organism>